<keyword evidence="2" id="KW-1185">Reference proteome</keyword>
<sequence length="130" mass="14978">MGDMHDQFEIELEIGWFATRANIARMHEKGSRKLPIRKHLTKIANSQEFQQYIDTDYMRSKFQESIENGMNALGTAFINYYKNHVLASKIMPKLSPKTIALKSKKGSKTPQTPLVDTGLMLNSIEYRINK</sequence>
<dbReference type="KEGG" id="bdu:BDU_12021"/>
<protein>
    <submittedName>
        <fullName evidence="1">Uncharacterized conserved protein</fullName>
    </submittedName>
</protein>
<dbReference type="HOGENOM" id="CLU_1944564_0_0_12"/>
<keyword evidence="1" id="KW-0614">Plasmid</keyword>
<geneLocation type="plasmid" evidence="1 2">
    <name>pl26</name>
</geneLocation>
<proteinExistence type="predicted"/>
<dbReference type="EMBL" id="CP000982">
    <property type="protein sequence ID" value="ACH93989.1"/>
    <property type="molecule type" value="Genomic_DNA"/>
</dbReference>
<reference evidence="1 2" key="1">
    <citation type="journal article" date="2008" name="PLoS Genet.">
        <title>The genome of Borrelia recurrentis, the agent of deadly louse-borne relapsing fever, is a degraded subset of tick-borne Borrelia duttonii.</title>
        <authorList>
            <person name="Lescot M."/>
            <person name="Audic S."/>
            <person name="Robert C."/>
            <person name="Nguyen T.T."/>
            <person name="Blanc G."/>
            <person name="Cutler S.J."/>
            <person name="Wincker P."/>
            <person name="Couloux A."/>
            <person name="Claverie J.-M."/>
            <person name="Raoult D."/>
            <person name="Drancourt M."/>
        </authorList>
    </citation>
    <scope>NUCLEOTIDE SEQUENCE [LARGE SCALE GENOMIC DNA]</scope>
    <source>
        <strain evidence="1 2">Ly</strain>
    </source>
</reference>
<dbReference type="OrthoDB" id="350657at2"/>
<evidence type="ECO:0000313" key="1">
    <source>
        <dbReference type="EMBL" id="ACH93989.1"/>
    </source>
</evidence>
<gene>
    <name evidence="1" type="ordered locus">BDU_12021</name>
</gene>
<accession>B5RNQ3</accession>
<evidence type="ECO:0000313" key="2">
    <source>
        <dbReference type="Proteomes" id="UP000000611"/>
    </source>
</evidence>
<dbReference type="AlphaFoldDB" id="B5RNQ3"/>
<organism evidence="1 2">
    <name type="scientific">Borrelia duttonii (strain Ly)</name>
    <dbReference type="NCBI Taxonomy" id="412419"/>
    <lineage>
        <taxon>Bacteria</taxon>
        <taxon>Pseudomonadati</taxon>
        <taxon>Spirochaetota</taxon>
        <taxon>Spirochaetia</taxon>
        <taxon>Spirochaetales</taxon>
        <taxon>Borreliaceae</taxon>
        <taxon>Borrelia</taxon>
    </lineage>
</organism>
<dbReference type="Proteomes" id="UP000000611">
    <property type="component" value="Plasmid pl26"/>
</dbReference>
<name>B5RNQ3_BORDL</name>